<protein>
    <recommendedName>
        <fullName evidence="3">Fibronectin type-III domain-containing protein</fullName>
    </recommendedName>
</protein>
<dbReference type="InterPro" id="IPR013783">
    <property type="entry name" value="Ig-like_fold"/>
</dbReference>
<feature type="domain" description="Fibronectin type-III" evidence="3">
    <location>
        <begin position="612"/>
        <end position="730"/>
    </location>
</feature>
<dbReference type="SUPFAM" id="SSF49265">
    <property type="entry name" value="Fibronectin type III"/>
    <property type="match status" value="6"/>
</dbReference>
<dbReference type="Gene3D" id="2.60.40.10">
    <property type="entry name" value="Immunoglobulins"/>
    <property type="match status" value="8"/>
</dbReference>
<feature type="domain" description="Fibronectin type-III" evidence="3">
    <location>
        <begin position="51"/>
        <end position="150"/>
    </location>
</feature>
<dbReference type="FunFam" id="2.60.40.10:FF:000360">
    <property type="entry name" value="Sidekick cell adhesion molecule 2"/>
    <property type="match status" value="1"/>
</dbReference>
<feature type="region of interest" description="Disordered" evidence="2">
    <location>
        <begin position="225"/>
        <end position="246"/>
    </location>
</feature>
<evidence type="ECO:0000259" key="3">
    <source>
        <dbReference type="PROSITE" id="PS50853"/>
    </source>
</evidence>
<evidence type="ECO:0000313" key="5">
    <source>
        <dbReference type="Proteomes" id="UP000694388"/>
    </source>
</evidence>
<dbReference type="FunFam" id="2.60.40.10:FF:000028">
    <property type="entry name" value="Neuronal cell adhesion molecule"/>
    <property type="match status" value="2"/>
</dbReference>
<evidence type="ECO:0000313" key="4">
    <source>
        <dbReference type="Ensembl" id="ENSEBUP00000007478.1"/>
    </source>
</evidence>
<feature type="domain" description="Fibronectin type-III" evidence="3">
    <location>
        <begin position="200"/>
        <end position="305"/>
    </location>
</feature>
<dbReference type="PANTHER" id="PTHR13817:SF172">
    <property type="entry name" value="IG-LIKE DOMAIN-CONTAINING PROTEIN"/>
    <property type="match status" value="1"/>
</dbReference>
<feature type="domain" description="Fibronectin type-III" evidence="3">
    <location>
        <begin position="1"/>
        <end position="47"/>
    </location>
</feature>
<dbReference type="FunFam" id="2.60.40.10:FF:000434">
    <property type="entry name" value="Sidekick cell adhesion molecule 2"/>
    <property type="match status" value="1"/>
</dbReference>
<dbReference type="FunFam" id="2.60.40.10:FF:000209">
    <property type="entry name" value="Sidekick cell adhesion molecule 2"/>
    <property type="match status" value="1"/>
</dbReference>
<reference evidence="4" key="1">
    <citation type="submission" date="2025-08" db="UniProtKB">
        <authorList>
            <consortium name="Ensembl"/>
        </authorList>
    </citation>
    <scope>IDENTIFICATION</scope>
</reference>
<dbReference type="PROSITE" id="PS50853">
    <property type="entry name" value="FN3"/>
    <property type="match status" value="9"/>
</dbReference>
<reference evidence="4" key="2">
    <citation type="submission" date="2025-09" db="UniProtKB">
        <authorList>
            <consortium name="Ensembl"/>
        </authorList>
    </citation>
    <scope>IDENTIFICATION</scope>
</reference>
<dbReference type="Ensembl" id="ENSEBUT00000007960.1">
    <property type="protein sequence ID" value="ENSEBUP00000007478.1"/>
    <property type="gene ID" value="ENSEBUG00000004882.1"/>
</dbReference>
<dbReference type="InterPro" id="IPR050964">
    <property type="entry name" value="Striated_Muscle_Regulatory"/>
</dbReference>
<dbReference type="InterPro" id="IPR036116">
    <property type="entry name" value="FN3_sf"/>
</dbReference>
<proteinExistence type="predicted"/>
<accession>A0A8C4PZK2</accession>
<feature type="domain" description="Fibronectin type-III" evidence="3">
    <location>
        <begin position="834"/>
        <end position="928"/>
    </location>
</feature>
<feature type="domain" description="Fibronectin type-III" evidence="3">
    <location>
        <begin position="735"/>
        <end position="830"/>
    </location>
</feature>
<feature type="domain" description="Fibronectin type-III" evidence="3">
    <location>
        <begin position="310"/>
        <end position="407"/>
    </location>
</feature>
<dbReference type="SMART" id="SM00060">
    <property type="entry name" value="FN3"/>
    <property type="match status" value="8"/>
</dbReference>
<dbReference type="CDD" id="cd00063">
    <property type="entry name" value="FN3"/>
    <property type="match status" value="8"/>
</dbReference>
<dbReference type="Proteomes" id="UP000694388">
    <property type="component" value="Unplaced"/>
</dbReference>
<dbReference type="Pfam" id="PF00041">
    <property type="entry name" value="fn3"/>
    <property type="match status" value="8"/>
</dbReference>
<name>A0A8C4PZK2_EPTBU</name>
<dbReference type="AlphaFoldDB" id="A0A8C4PZK2"/>
<dbReference type="InterPro" id="IPR003961">
    <property type="entry name" value="FN3_dom"/>
</dbReference>
<organism evidence="4 5">
    <name type="scientific">Eptatretus burgeri</name>
    <name type="common">Inshore hagfish</name>
    <dbReference type="NCBI Taxonomy" id="7764"/>
    <lineage>
        <taxon>Eukaryota</taxon>
        <taxon>Metazoa</taxon>
        <taxon>Chordata</taxon>
        <taxon>Craniata</taxon>
        <taxon>Vertebrata</taxon>
        <taxon>Cyclostomata</taxon>
        <taxon>Myxini</taxon>
        <taxon>Myxiniformes</taxon>
        <taxon>Myxinidae</taxon>
        <taxon>Eptatretinae</taxon>
        <taxon>Eptatretus</taxon>
    </lineage>
</organism>
<keyword evidence="5" id="KW-1185">Reference proteome</keyword>
<evidence type="ECO:0000256" key="2">
    <source>
        <dbReference type="SAM" id="MobiDB-lite"/>
    </source>
</evidence>
<feature type="domain" description="Fibronectin type-III" evidence="3">
    <location>
        <begin position="411"/>
        <end position="505"/>
    </location>
</feature>
<feature type="compositionally biased region" description="Polar residues" evidence="2">
    <location>
        <begin position="225"/>
        <end position="235"/>
    </location>
</feature>
<dbReference type="PANTHER" id="PTHR13817">
    <property type="entry name" value="TITIN"/>
    <property type="match status" value="1"/>
</dbReference>
<keyword evidence="1" id="KW-0677">Repeat</keyword>
<sequence>MLPSSARDLIITGLSPLIIYAITVSAQTVIGQGPPSSATISSGVPPELPGAPTNLAISNIGPHSVILQFRAGYGGKTSVSRWLVEAEVKHEEETEGWQQVFELAGGPDARSIEVPGLAPFTHYRFRMRQTNIVGTSPASHPSRHVQTLQAPPYMAPANLSVHASGKNSLLLRWAPLPESSYNALPDTVGYRLQYRHLRAVNRRPDVAEMTWVSIALAGKVSQSNELGGLQKSGSTEVRRETRKPVGKKKSTKIEVQWVVVTDRLERELKLEGLQPWSLYELRIQAFNSISAGPWGQPVRGRTREDVPSAGPENISVVATGPHTLLVTWGAIPEGSKNGWILGYKVLTSNPAEPVPLLDSVATAAQESIVNVSGLQAATLYKLTVLAYTQVGDGVPTDPAVTCHTMEDLPGRPGAVWFPEVSSHAVRLAWKPPPQPNGQILGYRASLLANGSGSNPERTWELGSDVKQVRAAGLAPETRYTFLLAAQTSRGWGSPAEVVIITTQHRGRPAPPGRPWADAKTLGPRTLLLKWAAGAGGFAPVRYYILHRQKMSAGVWQPLASTLPPQPTEFLVNWLEPFTDYLFRLTAINDVGESEPSETSQTVTTLQDVPSKAPALLAVRPVSPTSLLLQWQPPPAGSMNGLLLGYSLRYQQLPSPQEPNPIPGPIIQLTSDPQPPPLAPTMLKTVNDSSLTEYKLQGLERYRHYEVRLSVYNSAGEGPPSDPWEVYVGEALPTAPPRGLHLLSATATQLHLSWQPPQKNNGENDILAYKVYCRKAGSAASSEEKTVRLLKNNVRLGSLLSFTSYLVSVVTVNSAGEGPRSQALQARTLQAAPSAPAYLHFTKMTSSSVNVTWGMPIQPNGLITGFRVIYQPTSPVNGISKIVTVDVPGSSRKWLLIKDLTEGEIYMVGVCARTLAYGPEISGNIAPPP</sequence>
<dbReference type="GeneTree" id="ENSGT00940000155761"/>
<evidence type="ECO:0000256" key="1">
    <source>
        <dbReference type="ARBA" id="ARBA00022737"/>
    </source>
</evidence>
<feature type="domain" description="Fibronectin type-III" evidence="3">
    <location>
        <begin position="510"/>
        <end position="607"/>
    </location>
</feature>
<dbReference type="OMA" id="VNISFRW"/>